<organism evidence="1">
    <name type="scientific">bioreactor metagenome</name>
    <dbReference type="NCBI Taxonomy" id="1076179"/>
    <lineage>
        <taxon>unclassified sequences</taxon>
        <taxon>metagenomes</taxon>
        <taxon>ecological metagenomes</taxon>
    </lineage>
</organism>
<name>A0A645J8C9_9ZZZZ</name>
<accession>A0A645J8C9</accession>
<evidence type="ECO:0000313" key="1">
    <source>
        <dbReference type="EMBL" id="MPN59881.1"/>
    </source>
</evidence>
<dbReference type="InterPro" id="IPR036866">
    <property type="entry name" value="RibonucZ/Hydroxyglut_hydro"/>
</dbReference>
<dbReference type="EMBL" id="VSSQ01134412">
    <property type="protein sequence ID" value="MPN59881.1"/>
    <property type="molecule type" value="Genomic_DNA"/>
</dbReference>
<sequence>MDAGLINKVDLLKVGHHGAKTSSDEKFLEVARPEISVISCGENNSYGHPSPEVIQRLAAIGSHIFRSDTSGTLHFETDGEKIWLKEQKNQILNAFL</sequence>
<comment type="caution">
    <text evidence="1">The sequence shown here is derived from an EMBL/GenBank/DDBJ whole genome shotgun (WGS) entry which is preliminary data.</text>
</comment>
<evidence type="ECO:0008006" key="2">
    <source>
        <dbReference type="Google" id="ProtNLM"/>
    </source>
</evidence>
<gene>
    <name evidence="1" type="ORF">SDC9_207603</name>
</gene>
<dbReference type="PANTHER" id="PTHR30619">
    <property type="entry name" value="DNA INTERNALIZATION/COMPETENCE PROTEIN COMEC/REC2"/>
    <property type="match status" value="1"/>
</dbReference>
<protein>
    <recommendedName>
        <fullName evidence="2">ComE operon protein 3</fullName>
    </recommendedName>
</protein>
<reference evidence="1" key="1">
    <citation type="submission" date="2019-08" db="EMBL/GenBank/DDBJ databases">
        <authorList>
            <person name="Kucharzyk K."/>
            <person name="Murdoch R.W."/>
            <person name="Higgins S."/>
            <person name="Loffler F."/>
        </authorList>
    </citation>
    <scope>NUCLEOTIDE SEQUENCE</scope>
</reference>
<dbReference type="AlphaFoldDB" id="A0A645J8C9"/>
<dbReference type="SUPFAM" id="SSF56281">
    <property type="entry name" value="Metallo-hydrolase/oxidoreductase"/>
    <property type="match status" value="1"/>
</dbReference>
<dbReference type="PANTHER" id="PTHR30619:SF1">
    <property type="entry name" value="RECOMBINATION PROTEIN 2"/>
    <property type="match status" value="1"/>
</dbReference>
<dbReference type="InterPro" id="IPR052159">
    <property type="entry name" value="Competence_DNA_uptake"/>
</dbReference>
<dbReference type="Gene3D" id="3.60.15.10">
    <property type="entry name" value="Ribonuclease Z/Hydroxyacylglutathione hydrolase-like"/>
    <property type="match status" value="1"/>
</dbReference>
<proteinExistence type="predicted"/>